<evidence type="ECO:0000256" key="2">
    <source>
        <dbReference type="ARBA" id="ARBA00022598"/>
    </source>
</evidence>
<protein>
    <recommendedName>
        <fullName evidence="10">Leucine--tRNA ligase</fullName>
    </recommendedName>
</protein>
<proteinExistence type="inferred from homology"/>
<dbReference type="GO" id="GO:0006429">
    <property type="term" value="P:leucyl-tRNA aminoacylation"/>
    <property type="evidence" value="ECO:0007669"/>
    <property type="project" value="InterPro"/>
</dbReference>
<gene>
    <name evidence="8" type="ORF">CTEN210_09481</name>
</gene>
<dbReference type="Proteomes" id="UP001054902">
    <property type="component" value="Unassembled WGS sequence"/>
</dbReference>
<evidence type="ECO:0000256" key="5">
    <source>
        <dbReference type="ARBA" id="ARBA00022917"/>
    </source>
</evidence>
<feature type="region of interest" description="Disordered" evidence="7">
    <location>
        <begin position="1"/>
        <end position="27"/>
    </location>
</feature>
<dbReference type="InterPro" id="IPR009008">
    <property type="entry name" value="Val/Leu/Ile-tRNA-synth_edit"/>
</dbReference>
<evidence type="ECO:0000256" key="3">
    <source>
        <dbReference type="ARBA" id="ARBA00022741"/>
    </source>
</evidence>
<keyword evidence="5" id="KW-0648">Protein biosynthesis</keyword>
<keyword evidence="6" id="KW-0030">Aminoacyl-tRNA synthetase</keyword>
<evidence type="ECO:0000256" key="1">
    <source>
        <dbReference type="ARBA" id="ARBA00005594"/>
    </source>
</evidence>
<dbReference type="GO" id="GO:0002161">
    <property type="term" value="F:aminoacyl-tRNA deacylase activity"/>
    <property type="evidence" value="ECO:0007669"/>
    <property type="project" value="InterPro"/>
</dbReference>
<reference evidence="8 9" key="1">
    <citation type="journal article" date="2021" name="Sci. Rep.">
        <title>The genome of the diatom Chaetoceros tenuissimus carries an ancient integrated fragment of an extant virus.</title>
        <authorList>
            <person name="Hongo Y."/>
            <person name="Kimura K."/>
            <person name="Takaki Y."/>
            <person name="Yoshida Y."/>
            <person name="Baba S."/>
            <person name="Kobayashi G."/>
            <person name="Nagasaki K."/>
            <person name="Hano T."/>
            <person name="Tomaru Y."/>
        </authorList>
    </citation>
    <scope>NUCLEOTIDE SEQUENCE [LARGE SCALE GENOMIC DNA]</scope>
    <source>
        <strain evidence="8 9">NIES-3715</strain>
    </source>
</reference>
<keyword evidence="3" id="KW-0547">Nucleotide-binding</keyword>
<evidence type="ECO:0008006" key="10">
    <source>
        <dbReference type="Google" id="ProtNLM"/>
    </source>
</evidence>
<name>A0AAD3CY18_9STRA</name>
<dbReference type="AlphaFoldDB" id="A0AAD3CY18"/>
<dbReference type="InterPro" id="IPR004493">
    <property type="entry name" value="Leu-tRNA-synth_Ia_arc/euk"/>
</dbReference>
<keyword evidence="4" id="KW-0067">ATP-binding</keyword>
<evidence type="ECO:0000256" key="6">
    <source>
        <dbReference type="ARBA" id="ARBA00023146"/>
    </source>
</evidence>
<comment type="caution">
    <text evidence="8">The sequence shown here is derived from an EMBL/GenBank/DDBJ whole genome shotgun (WGS) entry which is preliminary data.</text>
</comment>
<evidence type="ECO:0000313" key="9">
    <source>
        <dbReference type="Proteomes" id="UP001054902"/>
    </source>
</evidence>
<sequence>MEAELAKAAEEKAKKQQPDKKAKGGKTKLLSKTGTGIVRQWKILKKMVPEEEILHIFDALHWSGYFPPIGVEHVKHFGSDVDWRRSFITTFVNPYYDAFIRWQFSVLRENGKILFGKRNNVYSIVDGQVCADHDRSEGEEVGPQEYVLIKLKVLEPDHGQARHDKMKALLGIYLVPATLRPETMYGQTNCFVLPDGEYGTYYVDATDEVFIMSARSARGLSCQVYKDNEYFTK</sequence>
<feature type="compositionally biased region" description="Basic and acidic residues" evidence="7">
    <location>
        <begin position="1"/>
        <end position="22"/>
    </location>
</feature>
<dbReference type="EMBL" id="BLLK01000046">
    <property type="protein sequence ID" value="GFH53005.1"/>
    <property type="molecule type" value="Genomic_DNA"/>
</dbReference>
<keyword evidence="2" id="KW-0436">Ligase</keyword>
<dbReference type="GO" id="GO:0005524">
    <property type="term" value="F:ATP binding"/>
    <property type="evidence" value="ECO:0007669"/>
    <property type="project" value="UniProtKB-KW"/>
</dbReference>
<keyword evidence="9" id="KW-1185">Reference proteome</keyword>
<dbReference type="PANTHER" id="PTHR45794">
    <property type="entry name" value="LEUCYL-TRNA SYNTHETASE"/>
    <property type="match status" value="1"/>
</dbReference>
<dbReference type="GO" id="GO:0004823">
    <property type="term" value="F:leucine-tRNA ligase activity"/>
    <property type="evidence" value="ECO:0007669"/>
    <property type="project" value="InterPro"/>
</dbReference>
<dbReference type="SUPFAM" id="SSF52374">
    <property type="entry name" value="Nucleotidylyl transferase"/>
    <property type="match status" value="1"/>
</dbReference>
<evidence type="ECO:0000256" key="4">
    <source>
        <dbReference type="ARBA" id="ARBA00022840"/>
    </source>
</evidence>
<dbReference type="PANTHER" id="PTHR45794:SF1">
    <property type="entry name" value="LEUCINE--TRNA LIGASE, CYTOPLASMIC"/>
    <property type="match status" value="1"/>
</dbReference>
<accession>A0AAD3CY18</accession>
<evidence type="ECO:0000256" key="7">
    <source>
        <dbReference type="SAM" id="MobiDB-lite"/>
    </source>
</evidence>
<comment type="similarity">
    <text evidence="1">Belongs to the class-I aminoacyl-tRNA synthetase family.</text>
</comment>
<organism evidence="8 9">
    <name type="scientific">Chaetoceros tenuissimus</name>
    <dbReference type="NCBI Taxonomy" id="426638"/>
    <lineage>
        <taxon>Eukaryota</taxon>
        <taxon>Sar</taxon>
        <taxon>Stramenopiles</taxon>
        <taxon>Ochrophyta</taxon>
        <taxon>Bacillariophyta</taxon>
        <taxon>Coscinodiscophyceae</taxon>
        <taxon>Chaetocerotophycidae</taxon>
        <taxon>Chaetocerotales</taxon>
        <taxon>Chaetocerotaceae</taxon>
        <taxon>Chaetoceros</taxon>
    </lineage>
</organism>
<dbReference type="Gene3D" id="3.90.740.10">
    <property type="entry name" value="Valyl/Leucyl/Isoleucyl-tRNA synthetase, editing domain"/>
    <property type="match status" value="1"/>
</dbReference>
<evidence type="ECO:0000313" key="8">
    <source>
        <dbReference type="EMBL" id="GFH53005.1"/>
    </source>
</evidence>
<dbReference type="SUPFAM" id="SSF50677">
    <property type="entry name" value="ValRS/IleRS/LeuRS editing domain"/>
    <property type="match status" value="1"/>
</dbReference>